<comment type="cofactor">
    <cofactor evidence="2">
        <name>Mg(2+)</name>
        <dbReference type="ChEBI" id="CHEBI:18420"/>
    </cofactor>
</comment>
<dbReference type="GO" id="GO:0006096">
    <property type="term" value="P:glycolytic process"/>
    <property type="evidence" value="ECO:0007669"/>
    <property type="project" value="UniProtKB-KW"/>
</dbReference>
<comment type="subunit">
    <text evidence="4">Monomer.</text>
</comment>
<accession>A0A8S1NJY0</accession>
<dbReference type="HAMAP" id="MF_00145">
    <property type="entry name" value="Phosphoglyc_kinase"/>
    <property type="match status" value="1"/>
</dbReference>
<dbReference type="GO" id="GO:0005524">
    <property type="term" value="F:ATP binding"/>
    <property type="evidence" value="ECO:0007669"/>
    <property type="project" value="UniProtKB-KW"/>
</dbReference>
<evidence type="ECO:0000256" key="12">
    <source>
        <dbReference type="ARBA" id="ARBA00022842"/>
    </source>
</evidence>
<evidence type="ECO:0000256" key="8">
    <source>
        <dbReference type="ARBA" id="ARBA00022723"/>
    </source>
</evidence>
<dbReference type="EC" id="2.7.2.3" evidence="5"/>
<proteinExistence type="inferred from homology"/>
<evidence type="ECO:0000256" key="1">
    <source>
        <dbReference type="ARBA" id="ARBA00000642"/>
    </source>
</evidence>
<organism evidence="15 16">
    <name type="scientific">Paramecium primaurelia</name>
    <dbReference type="NCBI Taxonomy" id="5886"/>
    <lineage>
        <taxon>Eukaryota</taxon>
        <taxon>Sar</taxon>
        <taxon>Alveolata</taxon>
        <taxon>Ciliophora</taxon>
        <taxon>Intramacronucleata</taxon>
        <taxon>Oligohymenophorea</taxon>
        <taxon>Peniculida</taxon>
        <taxon>Parameciidae</taxon>
        <taxon>Paramecium</taxon>
    </lineage>
</organism>
<evidence type="ECO:0000256" key="9">
    <source>
        <dbReference type="ARBA" id="ARBA00022741"/>
    </source>
</evidence>
<dbReference type="EMBL" id="CAJJDM010000080">
    <property type="protein sequence ID" value="CAD8086944.1"/>
    <property type="molecule type" value="Genomic_DNA"/>
</dbReference>
<evidence type="ECO:0000256" key="11">
    <source>
        <dbReference type="ARBA" id="ARBA00022840"/>
    </source>
</evidence>
<dbReference type="PROSITE" id="PS00111">
    <property type="entry name" value="PGLYCERATE_KINASE"/>
    <property type="match status" value="1"/>
</dbReference>
<evidence type="ECO:0000256" key="6">
    <source>
        <dbReference type="ARBA" id="ARBA00016471"/>
    </source>
</evidence>
<evidence type="ECO:0000256" key="10">
    <source>
        <dbReference type="ARBA" id="ARBA00022777"/>
    </source>
</evidence>
<evidence type="ECO:0000256" key="4">
    <source>
        <dbReference type="ARBA" id="ARBA00011245"/>
    </source>
</evidence>
<name>A0A8S1NJY0_PARPR</name>
<evidence type="ECO:0000256" key="14">
    <source>
        <dbReference type="ARBA" id="ARBA00060517"/>
    </source>
</evidence>
<dbReference type="GO" id="GO:0046872">
    <property type="term" value="F:metal ion binding"/>
    <property type="evidence" value="ECO:0007669"/>
    <property type="project" value="UniProtKB-KW"/>
</dbReference>
<comment type="catalytic activity">
    <reaction evidence="1">
        <text>(2R)-3-phosphoglycerate + ATP = (2R)-3-phospho-glyceroyl phosphate + ADP</text>
        <dbReference type="Rhea" id="RHEA:14801"/>
        <dbReference type="ChEBI" id="CHEBI:30616"/>
        <dbReference type="ChEBI" id="CHEBI:57604"/>
        <dbReference type="ChEBI" id="CHEBI:58272"/>
        <dbReference type="ChEBI" id="CHEBI:456216"/>
        <dbReference type="EC" id="2.7.2.3"/>
    </reaction>
</comment>
<evidence type="ECO:0000256" key="7">
    <source>
        <dbReference type="ARBA" id="ARBA00022679"/>
    </source>
</evidence>
<keyword evidence="12" id="KW-0460">Magnesium</keyword>
<keyword evidence="13" id="KW-0324">Glycolysis</keyword>
<keyword evidence="10" id="KW-0418">Kinase</keyword>
<comment type="caution">
    <text evidence="15">The sequence shown here is derived from an EMBL/GenBank/DDBJ whole genome shotgun (WGS) entry which is preliminary data.</text>
</comment>
<dbReference type="GO" id="GO:0005829">
    <property type="term" value="C:cytosol"/>
    <property type="evidence" value="ECO:0007669"/>
    <property type="project" value="TreeGrafter"/>
</dbReference>
<sequence length="419" mass="45446">MLSSKAGIDHVLRQFTNKRVLIRVDFNVPIKEGKVKNTTRIQGAIPTLKKILEQNPKNVTLMSHMGRPDGKRVEKDSLKIVVPKLEELLGTKVNFVNDCVGSEALEASNAGNGQINLLENLRFHIQEEGKGLDANGAKIKADKESVKKFRKELSSLGDIYVNDAFGTAHRAHSSMVGIDHKIRVAGYLMKKELDYFAKALETPQRPFLVILGGAKVADKIQLIKSMLDKVDEMIIGGGMAFTFLKKIYNVPIGKSLFDEEGYKIVDEIIAKAKEKNVKIHLPTDFVCGTGLDASSPVALHDLKSGIPDGWLGLDAGQLTQRENADAIGRAKTIVWNGPQGAFEIEQFKNGSVSMLNALVKQTQNGATTIVGGGDTVNLVGANKANDKLSHVSTGGGASLELLEGKILPGVEYLTNIKDL</sequence>
<reference evidence="15" key="1">
    <citation type="submission" date="2021-01" db="EMBL/GenBank/DDBJ databases">
        <authorList>
            <consortium name="Genoscope - CEA"/>
            <person name="William W."/>
        </authorList>
    </citation>
    <scope>NUCLEOTIDE SEQUENCE</scope>
</reference>
<dbReference type="GO" id="GO:0004618">
    <property type="term" value="F:phosphoglycerate kinase activity"/>
    <property type="evidence" value="ECO:0007669"/>
    <property type="project" value="UniProtKB-EC"/>
</dbReference>
<dbReference type="GO" id="GO:0006094">
    <property type="term" value="P:gluconeogenesis"/>
    <property type="evidence" value="ECO:0007669"/>
    <property type="project" value="TreeGrafter"/>
</dbReference>
<keyword evidence="16" id="KW-1185">Reference proteome</keyword>
<comment type="pathway">
    <text evidence="14">Carbohydrate degradation; glycolysis.</text>
</comment>
<dbReference type="AlphaFoldDB" id="A0A8S1NJY0"/>
<gene>
    <name evidence="15" type="ORF">PPRIM_AZ9-3.1.T0770174</name>
</gene>
<dbReference type="InterPro" id="IPR001576">
    <property type="entry name" value="Phosphoglycerate_kinase"/>
</dbReference>
<dbReference type="InterPro" id="IPR015911">
    <property type="entry name" value="Phosphoglycerate_kinase_CS"/>
</dbReference>
<dbReference type="GO" id="GO:0043531">
    <property type="term" value="F:ADP binding"/>
    <property type="evidence" value="ECO:0007669"/>
    <property type="project" value="TreeGrafter"/>
</dbReference>
<protein>
    <recommendedName>
        <fullName evidence="6">Phosphoglycerate kinase</fullName>
        <ecNumber evidence="5">2.7.2.3</ecNumber>
    </recommendedName>
</protein>
<evidence type="ECO:0000313" key="16">
    <source>
        <dbReference type="Proteomes" id="UP000688137"/>
    </source>
</evidence>
<dbReference type="FunFam" id="3.40.50.1260:FF:000003">
    <property type="entry name" value="Phosphoglycerate kinase"/>
    <property type="match status" value="1"/>
</dbReference>
<dbReference type="CDD" id="cd00318">
    <property type="entry name" value="Phosphoglycerate_kinase"/>
    <property type="match status" value="1"/>
</dbReference>
<dbReference type="PANTHER" id="PTHR11406:SF0">
    <property type="entry name" value="PHOSPHOGLYCERATE KINASE"/>
    <property type="match status" value="1"/>
</dbReference>
<dbReference type="Pfam" id="PF00162">
    <property type="entry name" value="PGK"/>
    <property type="match status" value="1"/>
</dbReference>
<dbReference type="OMA" id="DMIFDIG"/>
<keyword evidence="9" id="KW-0547">Nucleotide-binding</keyword>
<dbReference type="Proteomes" id="UP000688137">
    <property type="component" value="Unassembled WGS sequence"/>
</dbReference>
<evidence type="ECO:0000256" key="2">
    <source>
        <dbReference type="ARBA" id="ARBA00001946"/>
    </source>
</evidence>
<keyword evidence="7" id="KW-0808">Transferase</keyword>
<keyword evidence="8" id="KW-0479">Metal-binding</keyword>
<evidence type="ECO:0000256" key="3">
    <source>
        <dbReference type="ARBA" id="ARBA00008982"/>
    </source>
</evidence>
<evidence type="ECO:0000256" key="5">
    <source>
        <dbReference type="ARBA" id="ARBA00013061"/>
    </source>
</evidence>
<dbReference type="PIRSF" id="PIRSF000724">
    <property type="entry name" value="Pgk"/>
    <property type="match status" value="1"/>
</dbReference>
<evidence type="ECO:0000313" key="15">
    <source>
        <dbReference type="EMBL" id="CAD8086944.1"/>
    </source>
</evidence>
<keyword evidence="11" id="KW-0067">ATP-binding</keyword>
<dbReference type="PANTHER" id="PTHR11406">
    <property type="entry name" value="PHOSPHOGLYCERATE KINASE"/>
    <property type="match status" value="1"/>
</dbReference>
<evidence type="ECO:0000256" key="13">
    <source>
        <dbReference type="ARBA" id="ARBA00023152"/>
    </source>
</evidence>
<dbReference type="FunFam" id="3.40.50.1260:FF:000006">
    <property type="entry name" value="Phosphoglycerate kinase"/>
    <property type="match status" value="1"/>
</dbReference>
<comment type="similarity">
    <text evidence="3">Belongs to the phosphoglycerate kinase family.</text>
</comment>